<feature type="transmembrane region" description="Helical" evidence="1">
    <location>
        <begin position="352"/>
        <end position="371"/>
    </location>
</feature>
<keyword evidence="1" id="KW-0812">Transmembrane</keyword>
<feature type="non-terminal residue" evidence="2">
    <location>
        <position position="1"/>
    </location>
</feature>
<dbReference type="AlphaFoldDB" id="A0A843TN09"/>
<dbReference type="Proteomes" id="UP000652761">
    <property type="component" value="Unassembled WGS sequence"/>
</dbReference>
<gene>
    <name evidence="2" type="ORF">Taro_003196</name>
</gene>
<feature type="transmembrane region" description="Helical" evidence="1">
    <location>
        <begin position="269"/>
        <end position="290"/>
    </location>
</feature>
<feature type="transmembrane region" description="Helical" evidence="1">
    <location>
        <begin position="27"/>
        <end position="50"/>
    </location>
</feature>
<organism evidence="2 3">
    <name type="scientific">Colocasia esculenta</name>
    <name type="common">Wild taro</name>
    <name type="synonym">Arum esculentum</name>
    <dbReference type="NCBI Taxonomy" id="4460"/>
    <lineage>
        <taxon>Eukaryota</taxon>
        <taxon>Viridiplantae</taxon>
        <taxon>Streptophyta</taxon>
        <taxon>Embryophyta</taxon>
        <taxon>Tracheophyta</taxon>
        <taxon>Spermatophyta</taxon>
        <taxon>Magnoliopsida</taxon>
        <taxon>Liliopsida</taxon>
        <taxon>Araceae</taxon>
        <taxon>Aroideae</taxon>
        <taxon>Colocasieae</taxon>
        <taxon>Colocasia</taxon>
    </lineage>
</organism>
<evidence type="ECO:0000313" key="2">
    <source>
        <dbReference type="EMBL" id="MQL70894.1"/>
    </source>
</evidence>
<feature type="transmembrane region" description="Helical" evidence="1">
    <location>
        <begin position="80"/>
        <end position="99"/>
    </location>
</feature>
<evidence type="ECO:0000313" key="3">
    <source>
        <dbReference type="Proteomes" id="UP000652761"/>
    </source>
</evidence>
<keyword evidence="1" id="KW-0472">Membrane</keyword>
<evidence type="ECO:0000256" key="1">
    <source>
        <dbReference type="SAM" id="Phobius"/>
    </source>
</evidence>
<reference evidence="2" key="1">
    <citation type="submission" date="2017-07" db="EMBL/GenBank/DDBJ databases">
        <title>Taro Niue Genome Assembly and Annotation.</title>
        <authorList>
            <person name="Atibalentja N."/>
            <person name="Keating K."/>
            <person name="Fields C.J."/>
        </authorList>
    </citation>
    <scope>NUCLEOTIDE SEQUENCE</scope>
    <source>
        <strain evidence="2">Niue_2</strain>
        <tissue evidence="2">Leaf</tissue>
    </source>
</reference>
<sequence>FFVSAGVCHGVYFRIMFDYAGSAGRSFASALLEFLLLWLVGDWLSLLSLVREVHPLLSSDRDSLSWLAFQQGPSVSCRRVLLLLLGARAASVVAVSLVLRLGSSSACASVWVCREGLESLRVMWPSPVQGCGLRNRYGEVLPKFFSVGSGGSEVFPRTVLCLFLVVAALPSGLRLRCIVWLPCVLVRFPRTVGCCPGEVRSQDCSGLVSAGYCATSGLRYAVVVLAVAFCLFGLRSGDVFPERLLALWVEGREVGFVSRALWALPDDSLVSAMGVWLLGVLVVSHAFGAMSRTVATFVANVPPLVLCALEAIIAIGRVALPTCGGRSGALCLPASKSQYGCLLWRVLPVSRVVSAVGAIVLHLAWFWCLWWHHVLVIRWFVLFPSCVASRVCSVFEALSFPPLGHFVLANALWLYRYRCGVAALPCLGRRVVFDLCGCFISGAVCRRLELSGLANLRLFLVGLVRAAPMELSTSACVLCAVVVRPTDRSGCRGVPVGRVLVAVWAAVALRLVTRRPAPSRSEGRRRKALVGSPFPFFGFSPFPPFRGGEGFPLSSGGGSLAERWRLVRSVGASSWSEEEAAVAS</sequence>
<keyword evidence="3" id="KW-1185">Reference proteome</keyword>
<dbReference type="EMBL" id="NMUH01000081">
    <property type="protein sequence ID" value="MQL70894.1"/>
    <property type="molecule type" value="Genomic_DNA"/>
</dbReference>
<protein>
    <submittedName>
        <fullName evidence="2">Uncharacterized protein</fullName>
    </submittedName>
</protein>
<keyword evidence="1" id="KW-1133">Transmembrane helix</keyword>
<name>A0A843TN09_COLES</name>
<comment type="caution">
    <text evidence="2">The sequence shown here is derived from an EMBL/GenBank/DDBJ whole genome shotgun (WGS) entry which is preliminary data.</text>
</comment>
<accession>A0A843TN09</accession>
<feature type="transmembrane region" description="Helical" evidence="1">
    <location>
        <begin position="217"/>
        <end position="234"/>
    </location>
</feature>
<feature type="transmembrane region" description="Helical" evidence="1">
    <location>
        <begin position="154"/>
        <end position="173"/>
    </location>
</feature>
<proteinExistence type="predicted"/>